<proteinExistence type="predicted"/>
<keyword evidence="4" id="KW-1185">Reference proteome</keyword>
<evidence type="ECO:0000313" key="4">
    <source>
        <dbReference type="Proteomes" id="UP000031623"/>
    </source>
</evidence>
<organism evidence="3 4">
    <name type="scientific">Thioploca ingrica</name>
    <dbReference type="NCBI Taxonomy" id="40754"/>
    <lineage>
        <taxon>Bacteria</taxon>
        <taxon>Pseudomonadati</taxon>
        <taxon>Pseudomonadota</taxon>
        <taxon>Gammaproteobacteria</taxon>
        <taxon>Thiotrichales</taxon>
        <taxon>Thiotrichaceae</taxon>
        <taxon>Thioploca</taxon>
    </lineage>
</organism>
<evidence type="ECO:0000256" key="1">
    <source>
        <dbReference type="SAM" id="Coils"/>
    </source>
</evidence>
<reference evidence="3 4" key="1">
    <citation type="journal article" date="2014" name="ISME J.">
        <title>Ecophysiology of Thioploca ingrica as revealed by the complete genome sequence supplemented with proteomic evidence.</title>
        <authorList>
            <person name="Kojima H."/>
            <person name="Ogura Y."/>
            <person name="Yamamoto N."/>
            <person name="Togashi T."/>
            <person name="Mori H."/>
            <person name="Watanabe T."/>
            <person name="Nemoto F."/>
            <person name="Kurokawa K."/>
            <person name="Hayashi T."/>
            <person name="Fukui M."/>
        </authorList>
    </citation>
    <scope>NUCLEOTIDE SEQUENCE [LARGE SCALE GENOMIC DNA]</scope>
</reference>
<accession>A0A090BW99</accession>
<dbReference type="AlphaFoldDB" id="A0A090BW99"/>
<dbReference type="Proteomes" id="UP000031623">
    <property type="component" value="Chromosome"/>
</dbReference>
<name>A0A090BW99_9GAMM</name>
<sequence length="168" mass="19790">MKMIKITVIPLLILLGSAPLLSWAQPAEPLTQSSTLTPPMIDPDCVASTEVCQQRAEQREALLRRCATDPEWCKEYRANKRQMHEEAQALKKQCQEHPEQCAELKQQFNQRQAQQRKAGHQKLENAQMQWCLDNQAACEQWKIDFKQMQQKYQELRRQLEEKYPTRPR</sequence>
<feature type="signal peptide" evidence="2">
    <location>
        <begin position="1"/>
        <end position="24"/>
    </location>
</feature>
<gene>
    <name evidence="3" type="ORF">THII_3939</name>
</gene>
<dbReference type="HOGENOM" id="CLU_1585721_0_0_6"/>
<feature type="chain" id="PRO_5001853313" evidence="2">
    <location>
        <begin position="25"/>
        <end position="168"/>
    </location>
</feature>
<evidence type="ECO:0000256" key="2">
    <source>
        <dbReference type="SAM" id="SignalP"/>
    </source>
</evidence>
<feature type="coiled-coil region" evidence="1">
    <location>
        <begin position="73"/>
        <end position="107"/>
    </location>
</feature>
<keyword evidence="1" id="KW-0175">Coiled coil</keyword>
<keyword evidence="2" id="KW-0732">Signal</keyword>
<dbReference type="KEGG" id="tig:THII_3939"/>
<dbReference type="EMBL" id="AP014633">
    <property type="protein sequence ID" value="BAP58236.1"/>
    <property type="molecule type" value="Genomic_DNA"/>
</dbReference>
<evidence type="ECO:0000313" key="3">
    <source>
        <dbReference type="EMBL" id="BAP58236.1"/>
    </source>
</evidence>
<protein>
    <submittedName>
        <fullName evidence="3">Secreted protein</fullName>
    </submittedName>
</protein>